<dbReference type="Gene3D" id="3.90.79.10">
    <property type="entry name" value="Nucleoside Triphosphate Pyrophosphohydrolase"/>
    <property type="match status" value="1"/>
</dbReference>
<dbReference type="PANTHER" id="PTHR43758">
    <property type="entry name" value="7,8-DIHYDRO-8-OXOGUANINE TRIPHOSPHATASE"/>
    <property type="match status" value="1"/>
</dbReference>
<dbReference type="GO" id="GO:0008413">
    <property type="term" value="F:8-oxo-7,8-dihydroguanosine triphosphate pyrophosphatase activity"/>
    <property type="evidence" value="ECO:0007669"/>
    <property type="project" value="TreeGrafter"/>
</dbReference>
<dbReference type="RefSeq" id="WP_068447056.1">
    <property type="nucleotide sequence ID" value="NZ_CAXHZY010000001.1"/>
</dbReference>
<dbReference type="InterPro" id="IPR000086">
    <property type="entry name" value="NUDIX_hydrolase_dom"/>
</dbReference>
<keyword evidence="8" id="KW-1185">Reference proteome</keyword>
<dbReference type="OrthoDB" id="3532303at2"/>
<evidence type="ECO:0000313" key="8">
    <source>
        <dbReference type="Proteomes" id="UP000076923"/>
    </source>
</evidence>
<name>A0A176TG32_9FLAO</name>
<dbReference type="AlphaFoldDB" id="A0A176TG32"/>
<dbReference type="SUPFAM" id="SSF55811">
    <property type="entry name" value="Nudix"/>
    <property type="match status" value="1"/>
</dbReference>
<dbReference type="GO" id="GO:0005737">
    <property type="term" value="C:cytoplasm"/>
    <property type="evidence" value="ECO:0007669"/>
    <property type="project" value="TreeGrafter"/>
</dbReference>
<dbReference type="Pfam" id="PF00293">
    <property type="entry name" value="NUDIX"/>
    <property type="match status" value="1"/>
</dbReference>
<evidence type="ECO:0000256" key="3">
    <source>
        <dbReference type="ARBA" id="ARBA00022723"/>
    </source>
</evidence>
<feature type="domain" description="Nudix hydrolase" evidence="6">
    <location>
        <begin position="1"/>
        <end position="130"/>
    </location>
</feature>
<evidence type="ECO:0000256" key="1">
    <source>
        <dbReference type="ARBA" id="ARBA00001946"/>
    </source>
</evidence>
<evidence type="ECO:0000256" key="2">
    <source>
        <dbReference type="ARBA" id="ARBA00005582"/>
    </source>
</evidence>
<evidence type="ECO:0000313" key="7">
    <source>
        <dbReference type="EMBL" id="OAD46784.1"/>
    </source>
</evidence>
<proteinExistence type="inferred from homology"/>
<dbReference type="Proteomes" id="UP000076923">
    <property type="component" value="Unassembled WGS sequence"/>
</dbReference>
<comment type="caution">
    <text evidence="7">The sequence shown here is derived from an EMBL/GenBank/DDBJ whole genome shotgun (WGS) entry which is preliminary data.</text>
</comment>
<dbReference type="EMBL" id="LVWE01000001">
    <property type="protein sequence ID" value="OAD46784.1"/>
    <property type="molecule type" value="Genomic_DNA"/>
</dbReference>
<evidence type="ECO:0000256" key="4">
    <source>
        <dbReference type="ARBA" id="ARBA00022801"/>
    </source>
</evidence>
<keyword evidence="4" id="KW-0378">Hydrolase</keyword>
<dbReference type="InterPro" id="IPR015797">
    <property type="entry name" value="NUDIX_hydrolase-like_dom_sf"/>
</dbReference>
<comment type="similarity">
    <text evidence="2">Belongs to the Nudix hydrolase family.</text>
</comment>
<dbReference type="PANTHER" id="PTHR43758:SF2">
    <property type="entry name" value="OXIDIZED PURINE NUCLEOSIDE TRIPHOSPHATE HYDROLASE"/>
    <property type="match status" value="1"/>
</dbReference>
<dbReference type="PROSITE" id="PS51462">
    <property type="entry name" value="NUDIX"/>
    <property type="match status" value="1"/>
</dbReference>
<dbReference type="GO" id="GO:0042262">
    <property type="term" value="P:DNA protection"/>
    <property type="evidence" value="ECO:0007669"/>
    <property type="project" value="TreeGrafter"/>
</dbReference>
<evidence type="ECO:0000259" key="6">
    <source>
        <dbReference type="PROSITE" id="PS51462"/>
    </source>
</evidence>
<gene>
    <name evidence="7" type="ORF">LPB303_00580</name>
</gene>
<dbReference type="InterPro" id="IPR020084">
    <property type="entry name" value="NUDIX_hydrolase_CS"/>
</dbReference>
<dbReference type="CDD" id="cd04690">
    <property type="entry name" value="NUDIX_Hydrolase"/>
    <property type="match status" value="1"/>
</dbReference>
<dbReference type="PROSITE" id="PS00893">
    <property type="entry name" value="NUDIX_BOX"/>
    <property type="match status" value="1"/>
</dbReference>
<organism evidence="7 8">
    <name type="scientific">Polaribacter atrinae</name>
    <dbReference type="NCBI Taxonomy" id="1333662"/>
    <lineage>
        <taxon>Bacteria</taxon>
        <taxon>Pseudomonadati</taxon>
        <taxon>Bacteroidota</taxon>
        <taxon>Flavobacteriia</taxon>
        <taxon>Flavobacteriales</taxon>
        <taxon>Flavobacteriaceae</taxon>
    </lineage>
</organism>
<sequence length="132" mass="15098">MKEVDKIAFIETKNGQILSTRSKGKSKYYIPGGKRELEETDQQTLVREILEELDVQIKTDTIKYVGTFKAQSDGAKEGVLVKMTCYKAAYNGVLSPKNEIEEIRWLNYKDLNIISEVDKKIFGFLKTKGELK</sequence>
<accession>A0A176TG32</accession>
<comment type="cofactor">
    <cofactor evidence="1">
        <name>Mg(2+)</name>
        <dbReference type="ChEBI" id="CHEBI:18420"/>
    </cofactor>
</comment>
<keyword evidence="3" id="KW-0479">Metal-binding</keyword>
<evidence type="ECO:0000256" key="5">
    <source>
        <dbReference type="ARBA" id="ARBA00022842"/>
    </source>
</evidence>
<protein>
    <submittedName>
        <fullName evidence="7">DNA mismatch repair protein MutT</fullName>
    </submittedName>
</protein>
<keyword evidence="5" id="KW-0460">Magnesium</keyword>
<dbReference type="STRING" id="1333662.LPB303_00580"/>
<dbReference type="GO" id="GO:0046872">
    <property type="term" value="F:metal ion binding"/>
    <property type="evidence" value="ECO:0007669"/>
    <property type="project" value="UniProtKB-KW"/>
</dbReference>
<reference evidence="7 8" key="1">
    <citation type="submission" date="2016-02" db="EMBL/GenBank/DDBJ databases">
        <title>Draft genome sequence of Polaribacter atrinae KACC17473.</title>
        <authorList>
            <person name="Shin S.-K."/>
            <person name="Yi H."/>
        </authorList>
    </citation>
    <scope>NUCLEOTIDE SEQUENCE [LARGE SCALE GENOMIC DNA]</scope>
    <source>
        <strain evidence="7 8">KACC 17473</strain>
    </source>
</reference>